<protein>
    <submittedName>
        <fullName evidence="2">Uncharacterized protein</fullName>
    </submittedName>
</protein>
<evidence type="ECO:0000313" key="3">
    <source>
        <dbReference type="Proteomes" id="UP000324897"/>
    </source>
</evidence>
<dbReference type="EMBL" id="RWGY01000029">
    <property type="protein sequence ID" value="TVU18735.1"/>
    <property type="molecule type" value="Genomic_DNA"/>
</dbReference>
<comment type="caution">
    <text evidence="2">The sequence shown here is derived from an EMBL/GenBank/DDBJ whole genome shotgun (WGS) entry which is preliminary data.</text>
</comment>
<feature type="compositionally biased region" description="Basic and acidic residues" evidence="1">
    <location>
        <begin position="59"/>
        <end position="84"/>
    </location>
</feature>
<sequence length="172" mass="19338">MPPGRKRQAAEVPVTEYEKERAENIMRNNQMLKSLGVTALASLVNSSHGKGRGWAAEQSRLHESDRKNEHMADKVSGSEHDLELTRNTSMPAGSKRVMVLDEEDPPARRTRQRTRAAEEGLQDDALVVADLPTELDQIEMCNEGKLVNQMPWYNTQIGEELWAKSWIGEAEA</sequence>
<feature type="region of interest" description="Disordered" evidence="1">
    <location>
        <begin position="46"/>
        <end position="118"/>
    </location>
</feature>
<proteinExistence type="predicted"/>
<dbReference type="Gramene" id="TVU18735">
    <property type="protein sequence ID" value="TVU18735"/>
    <property type="gene ID" value="EJB05_34847"/>
</dbReference>
<accession>A0A5J9U583</accession>
<dbReference type="Proteomes" id="UP000324897">
    <property type="component" value="Chromosome 7"/>
</dbReference>
<dbReference type="OrthoDB" id="696712at2759"/>
<gene>
    <name evidence="2" type="ORF">EJB05_34847</name>
</gene>
<reference evidence="2 3" key="1">
    <citation type="journal article" date="2019" name="Sci. Rep.">
        <title>A high-quality genome of Eragrostis curvula grass provides insights into Poaceae evolution and supports new strategies to enhance forage quality.</title>
        <authorList>
            <person name="Carballo J."/>
            <person name="Santos B.A.C.M."/>
            <person name="Zappacosta D."/>
            <person name="Garbus I."/>
            <person name="Selva J.P."/>
            <person name="Gallo C.A."/>
            <person name="Diaz A."/>
            <person name="Albertini E."/>
            <person name="Caccamo M."/>
            <person name="Echenique V."/>
        </authorList>
    </citation>
    <scope>NUCLEOTIDE SEQUENCE [LARGE SCALE GENOMIC DNA]</scope>
    <source>
        <strain evidence="3">cv. Victoria</strain>
        <tissue evidence="2">Leaf</tissue>
    </source>
</reference>
<feature type="non-terminal residue" evidence="2">
    <location>
        <position position="1"/>
    </location>
</feature>
<evidence type="ECO:0000313" key="2">
    <source>
        <dbReference type="EMBL" id="TVU18735.1"/>
    </source>
</evidence>
<dbReference type="AlphaFoldDB" id="A0A5J9U583"/>
<evidence type="ECO:0000256" key="1">
    <source>
        <dbReference type="SAM" id="MobiDB-lite"/>
    </source>
</evidence>
<organism evidence="2 3">
    <name type="scientific">Eragrostis curvula</name>
    <name type="common">weeping love grass</name>
    <dbReference type="NCBI Taxonomy" id="38414"/>
    <lineage>
        <taxon>Eukaryota</taxon>
        <taxon>Viridiplantae</taxon>
        <taxon>Streptophyta</taxon>
        <taxon>Embryophyta</taxon>
        <taxon>Tracheophyta</taxon>
        <taxon>Spermatophyta</taxon>
        <taxon>Magnoliopsida</taxon>
        <taxon>Liliopsida</taxon>
        <taxon>Poales</taxon>
        <taxon>Poaceae</taxon>
        <taxon>PACMAD clade</taxon>
        <taxon>Chloridoideae</taxon>
        <taxon>Eragrostideae</taxon>
        <taxon>Eragrostidinae</taxon>
        <taxon>Eragrostis</taxon>
    </lineage>
</organism>
<keyword evidence="3" id="KW-1185">Reference proteome</keyword>
<name>A0A5J9U583_9POAL</name>